<dbReference type="Pfam" id="PF08807">
    <property type="entry name" value="DUF1798"/>
    <property type="match status" value="1"/>
</dbReference>
<dbReference type="EMBL" id="AMSQ01000010">
    <property type="protein sequence ID" value="EKU47475.1"/>
    <property type="molecule type" value="Genomic_DNA"/>
</dbReference>
<keyword evidence="2" id="KW-1185">Reference proteome</keyword>
<accession>K9B114</accession>
<proteinExistence type="predicted"/>
<reference evidence="1 2" key="1">
    <citation type="journal article" date="2013" name="Genome Announc.">
        <title>Genome Sequence of Staphylococcus massiliensis Strain S46, Isolated from the Surface of Healthy Human Skin.</title>
        <authorList>
            <person name="Srivastav R."/>
            <person name="Singh A."/>
            <person name="Jangir P.K."/>
            <person name="Kumari C."/>
            <person name="Muduli S."/>
            <person name="Sharma R."/>
        </authorList>
    </citation>
    <scope>NUCLEOTIDE SEQUENCE [LARGE SCALE GENOMIC DNA]</scope>
    <source>
        <strain evidence="1 2">S46</strain>
    </source>
</reference>
<dbReference type="InterPro" id="IPR023351">
    <property type="entry name" value="YppE-like_sf"/>
</dbReference>
<dbReference type="OrthoDB" id="2418117at2"/>
<protein>
    <recommendedName>
        <fullName evidence="3">DUF1798 family protein</fullName>
    </recommendedName>
</protein>
<dbReference type="AlphaFoldDB" id="K9B114"/>
<dbReference type="Gene3D" id="1.20.120.440">
    <property type="entry name" value="YppE-like"/>
    <property type="match status" value="1"/>
</dbReference>
<evidence type="ECO:0000313" key="1">
    <source>
        <dbReference type="EMBL" id="EKU47475.1"/>
    </source>
</evidence>
<dbReference type="SUPFAM" id="SSF140415">
    <property type="entry name" value="YppE-like"/>
    <property type="match status" value="1"/>
</dbReference>
<dbReference type="RefSeq" id="WP_009383781.1">
    <property type="nucleotide sequence ID" value="NZ_AMSQ01000010.1"/>
</dbReference>
<dbReference type="InterPro" id="IPR014913">
    <property type="entry name" value="YppE-like"/>
</dbReference>
<name>K9B114_9STAP</name>
<dbReference type="STRING" id="1229783.C273_07252"/>
<dbReference type="PATRIC" id="fig|1229783.3.peg.1464"/>
<dbReference type="Proteomes" id="UP000009885">
    <property type="component" value="Unassembled WGS sequence"/>
</dbReference>
<organism evidence="1 2">
    <name type="scientific">Staphylococcus massiliensis S46</name>
    <dbReference type="NCBI Taxonomy" id="1229783"/>
    <lineage>
        <taxon>Bacteria</taxon>
        <taxon>Bacillati</taxon>
        <taxon>Bacillota</taxon>
        <taxon>Bacilli</taxon>
        <taxon>Bacillales</taxon>
        <taxon>Staphylococcaceae</taxon>
        <taxon>Staphylococcus</taxon>
    </lineage>
</organism>
<dbReference type="eggNOG" id="ENOG5032RKZ">
    <property type="taxonomic scope" value="Bacteria"/>
</dbReference>
<comment type="caution">
    <text evidence="1">The sequence shown here is derived from an EMBL/GenBank/DDBJ whole genome shotgun (WGS) entry which is preliminary data.</text>
</comment>
<sequence length="113" mass="13625">MDRHVLKELQVILDEIFQRFTSSKEGHAYDFYKEVVPYTKEVDAKLDLLIEEKQNIVELPYMNPMKFDNFIEHFKELTVECHFDKSRKLFIEKHKAVTYDLNYIQQHLGDIDV</sequence>
<evidence type="ECO:0008006" key="3">
    <source>
        <dbReference type="Google" id="ProtNLM"/>
    </source>
</evidence>
<gene>
    <name evidence="1" type="ORF">C273_07252</name>
</gene>
<evidence type="ECO:0000313" key="2">
    <source>
        <dbReference type="Proteomes" id="UP000009885"/>
    </source>
</evidence>